<dbReference type="OMA" id="PYMESES"/>
<dbReference type="SUPFAM" id="SSF56672">
    <property type="entry name" value="DNA/RNA polymerases"/>
    <property type="match status" value="1"/>
</dbReference>
<keyword evidence="4" id="KW-1185">Reference proteome</keyword>
<dbReference type="PANTHER" id="PTHR37984:SF5">
    <property type="entry name" value="PROTEIN NYNRIN-LIKE"/>
    <property type="match status" value="1"/>
</dbReference>
<keyword evidence="1" id="KW-0511">Multifunctional enzyme</keyword>
<proteinExistence type="predicted"/>
<dbReference type="STRING" id="4081.A0A3Q7IF63"/>
<dbReference type="InterPro" id="IPR043128">
    <property type="entry name" value="Rev_trsase/Diguanyl_cyclase"/>
</dbReference>
<reference evidence="3" key="1">
    <citation type="journal article" date="2012" name="Nature">
        <title>The tomato genome sequence provides insights into fleshy fruit evolution.</title>
        <authorList>
            <consortium name="Tomato Genome Consortium"/>
        </authorList>
    </citation>
    <scope>NUCLEOTIDE SEQUENCE [LARGE SCALE GENOMIC DNA]</scope>
    <source>
        <strain evidence="3">cv. Heinz 1706</strain>
    </source>
</reference>
<protein>
    <recommendedName>
        <fullName evidence="2">Reverse transcriptase domain-containing protein</fullName>
    </recommendedName>
</protein>
<dbReference type="Gramene" id="Solyc10g044787.1.1">
    <property type="protein sequence ID" value="Solyc10g044787.1.1"/>
    <property type="gene ID" value="Solyc10g044787.1"/>
</dbReference>
<evidence type="ECO:0000256" key="1">
    <source>
        <dbReference type="ARBA" id="ARBA00023268"/>
    </source>
</evidence>
<dbReference type="CDD" id="cd01647">
    <property type="entry name" value="RT_LTR"/>
    <property type="match status" value="1"/>
</dbReference>
<dbReference type="GO" id="GO:0003824">
    <property type="term" value="F:catalytic activity"/>
    <property type="evidence" value="ECO:0007669"/>
    <property type="project" value="UniProtKB-KW"/>
</dbReference>
<evidence type="ECO:0000313" key="3">
    <source>
        <dbReference type="EnsemblPlants" id="Solyc10g044787.1.1"/>
    </source>
</evidence>
<dbReference type="InterPro" id="IPR043502">
    <property type="entry name" value="DNA/RNA_pol_sf"/>
</dbReference>
<dbReference type="PANTHER" id="PTHR37984">
    <property type="entry name" value="PROTEIN CBG26694"/>
    <property type="match status" value="1"/>
</dbReference>
<dbReference type="FunFam" id="3.30.70.270:FF:000020">
    <property type="entry name" value="Transposon Tf2-6 polyprotein-like Protein"/>
    <property type="match status" value="1"/>
</dbReference>
<dbReference type="InterPro" id="IPR000477">
    <property type="entry name" value="RT_dom"/>
</dbReference>
<dbReference type="Pfam" id="PF17919">
    <property type="entry name" value="RT_RNaseH_2"/>
    <property type="match status" value="1"/>
</dbReference>
<dbReference type="InterPro" id="IPR050951">
    <property type="entry name" value="Retrovirus_Pol_polyprotein"/>
</dbReference>
<evidence type="ECO:0000313" key="4">
    <source>
        <dbReference type="Proteomes" id="UP000004994"/>
    </source>
</evidence>
<feature type="domain" description="Reverse transcriptase" evidence="2">
    <location>
        <begin position="1"/>
        <end position="127"/>
    </location>
</feature>
<evidence type="ECO:0000259" key="2">
    <source>
        <dbReference type="PROSITE" id="PS50878"/>
    </source>
</evidence>
<dbReference type="Pfam" id="PF00078">
    <property type="entry name" value="RVT_1"/>
    <property type="match status" value="1"/>
</dbReference>
<dbReference type="Gene3D" id="3.10.10.10">
    <property type="entry name" value="HIV Type 1 Reverse Transcriptase, subunit A, domain 1"/>
    <property type="match status" value="1"/>
</dbReference>
<sequence>MDTLSKACWFTKHDLRASYWKVRIAEGDEPKPTFVTTYGSNEFLLMPFWLTNAPATFCNIMNNVLFDYIYDFVVVYLDDIVIYSRTLEEHVNHLSLVLSQLRKYTIYFKMEKCEFSQHEIKFLGHLKVQAIVDWQAPCHVKDLRLFLGLANYYRKFIASYSKRAAALKDLLKKDTKCIWSERCDQAFQNLKNAIASEPILKLPDFELPFEVHTHVLDKAIRGVLV</sequence>
<dbReference type="PROSITE" id="PS50878">
    <property type="entry name" value="RT_POL"/>
    <property type="match status" value="1"/>
</dbReference>
<dbReference type="AlphaFoldDB" id="A0A3Q7IF63"/>
<dbReference type="InParanoid" id="A0A3Q7IF63"/>
<dbReference type="Gene3D" id="3.30.70.270">
    <property type="match status" value="2"/>
</dbReference>
<accession>A0A3Q7IF63</accession>
<reference evidence="3" key="2">
    <citation type="submission" date="2019-01" db="UniProtKB">
        <authorList>
            <consortium name="EnsemblPlants"/>
        </authorList>
    </citation>
    <scope>IDENTIFICATION</scope>
    <source>
        <strain evidence="3">cv. Heinz 1706</strain>
    </source>
</reference>
<dbReference type="EnsemblPlants" id="Solyc10g044787.1.1">
    <property type="protein sequence ID" value="Solyc10g044787.1.1"/>
    <property type="gene ID" value="Solyc10g044787.1"/>
</dbReference>
<name>A0A3Q7IF63_SOLLC</name>
<organism evidence="3">
    <name type="scientific">Solanum lycopersicum</name>
    <name type="common">Tomato</name>
    <name type="synonym">Lycopersicon esculentum</name>
    <dbReference type="NCBI Taxonomy" id="4081"/>
    <lineage>
        <taxon>Eukaryota</taxon>
        <taxon>Viridiplantae</taxon>
        <taxon>Streptophyta</taxon>
        <taxon>Embryophyta</taxon>
        <taxon>Tracheophyta</taxon>
        <taxon>Spermatophyta</taxon>
        <taxon>Magnoliopsida</taxon>
        <taxon>eudicotyledons</taxon>
        <taxon>Gunneridae</taxon>
        <taxon>Pentapetalae</taxon>
        <taxon>asterids</taxon>
        <taxon>lamiids</taxon>
        <taxon>Solanales</taxon>
        <taxon>Solanaceae</taxon>
        <taxon>Solanoideae</taxon>
        <taxon>Solaneae</taxon>
        <taxon>Solanum</taxon>
        <taxon>Solanum subgen. Lycopersicon</taxon>
    </lineage>
</organism>
<dbReference type="Proteomes" id="UP000004994">
    <property type="component" value="Chromosome 10"/>
</dbReference>
<dbReference type="InterPro" id="IPR041577">
    <property type="entry name" value="RT_RNaseH_2"/>
</dbReference>